<keyword evidence="1" id="KW-0472">Membrane</keyword>
<keyword evidence="1" id="KW-1133">Transmembrane helix</keyword>
<dbReference type="Proteomes" id="UP001384579">
    <property type="component" value="Unassembled WGS sequence"/>
</dbReference>
<dbReference type="EMBL" id="JBBLXS010000003">
    <property type="protein sequence ID" value="MEK0183299.1"/>
    <property type="molecule type" value="Genomic_DNA"/>
</dbReference>
<comment type="caution">
    <text evidence="2">The sequence shown here is derived from an EMBL/GenBank/DDBJ whole genome shotgun (WGS) entry which is preliminary data.</text>
</comment>
<evidence type="ECO:0000313" key="3">
    <source>
        <dbReference type="Proteomes" id="UP001384579"/>
    </source>
</evidence>
<dbReference type="RefSeq" id="WP_340520311.1">
    <property type="nucleotide sequence ID" value="NZ_JBBLXS010000003.1"/>
</dbReference>
<keyword evidence="3" id="KW-1185">Reference proteome</keyword>
<accession>A0ABU8YG20</accession>
<reference evidence="2 3" key="1">
    <citation type="journal article" date="2020" name="Harmful Algae">
        <title>Molecular and morphological characterization of a novel dihydroanatoxin-a producing Microcoleus species (cyanobacteria) from the Russian River, California, USA.</title>
        <authorList>
            <person name="Conklin K.Y."/>
            <person name="Stancheva R."/>
            <person name="Otten T.G."/>
            <person name="Fadness R."/>
            <person name="Boyer G.L."/>
            <person name="Read B."/>
            <person name="Zhang X."/>
            <person name="Sheath R.G."/>
        </authorList>
    </citation>
    <scope>NUCLEOTIDE SEQUENCE [LARGE SCALE GENOMIC DNA]</scope>
    <source>
        <strain evidence="2 3">PTRS2</strain>
    </source>
</reference>
<proteinExistence type="predicted"/>
<evidence type="ECO:0000256" key="1">
    <source>
        <dbReference type="SAM" id="Phobius"/>
    </source>
</evidence>
<feature type="transmembrane region" description="Helical" evidence="1">
    <location>
        <begin position="22"/>
        <end position="47"/>
    </location>
</feature>
<keyword evidence="1" id="KW-0812">Transmembrane</keyword>
<organism evidence="2 3">
    <name type="scientific">Microcoleus anatoxicus PTRS2</name>
    <dbReference type="NCBI Taxonomy" id="2705321"/>
    <lineage>
        <taxon>Bacteria</taxon>
        <taxon>Bacillati</taxon>
        <taxon>Cyanobacteriota</taxon>
        <taxon>Cyanophyceae</taxon>
        <taxon>Oscillatoriophycideae</taxon>
        <taxon>Oscillatoriales</taxon>
        <taxon>Microcoleaceae</taxon>
        <taxon>Microcoleus</taxon>
        <taxon>Microcoleus anatoxicus</taxon>
    </lineage>
</organism>
<gene>
    <name evidence="2" type="ORF">WMG39_00380</name>
</gene>
<sequence>MTVSVFALSKTLLLSGQFVNRLFFGIGLIILTVIVSLTAFIFMMIFIKWLQAIFQKYRQYLRPQFGKNISQGEVGIFDENSNVPSLQPGEKLYKNSPAIAHSYHPIALWYGRLILPSKEQREPYGSVFFEVFNAPKKHQKFVGKIVNLKWSTNREVQFFVHGVTQDINFTKDAEDSKKAGNIHPDRLNGLANVGPLETLAGSRLEDNVTVMLRRPAIAIHYSTSDRYELTIDREPVQIIGRWCALISILQRNKPNSDKFIVRHFNKKSQRFDGPAEMIRIPQVKPDKNGVARSTNHLIEKSPLNPEGWYIYGKKGPDNIFVVQAIEPRKITKLIPDETHWGLPKSLDYLNSKNWQNTRQQKGQAKIVLLSSSTEAENDRTSPWEEGDMGIVIHCFGGIGGKKAEFAPLGIVTGHFALGIAKVVRDRFTDELRFDIEYKQVYAHNPDGIIAGASKWQSYMGDLARGWLGDRPVCDIICKLDCVCLDYHFDSIQLSPLDELNQQLDIMMARYRSGDGTGASLVTPATSCVQDSSQAIYATIKKITAEVESNPQIQDWLKTHPTDAQTQRFQELVALGKSLEKILIPLGIVRPDWRKNARLVGIRAHHKKNHFRSITNPLKAAISYRTMLPRRTQDELAKILLKQASFLWIIRTNQVGGFDANIEPVPPTRI</sequence>
<name>A0ABU8YG20_9CYAN</name>
<protein>
    <submittedName>
        <fullName evidence="2">Abortive infection protein</fullName>
    </submittedName>
</protein>
<evidence type="ECO:0000313" key="2">
    <source>
        <dbReference type="EMBL" id="MEK0183299.1"/>
    </source>
</evidence>